<keyword evidence="3" id="KW-1185">Reference proteome</keyword>
<feature type="transmembrane region" description="Helical" evidence="1">
    <location>
        <begin position="115"/>
        <end position="132"/>
    </location>
</feature>
<feature type="transmembrane region" description="Helical" evidence="1">
    <location>
        <begin position="14"/>
        <end position="30"/>
    </location>
</feature>
<dbReference type="STRING" id="662367.SAMN05216167_14914"/>
<dbReference type="AlphaFoldDB" id="A0A1I2HVQ5"/>
<proteinExistence type="predicted"/>
<protein>
    <submittedName>
        <fullName evidence="2">Uncharacterized protein</fullName>
    </submittedName>
</protein>
<feature type="transmembrane region" description="Helical" evidence="1">
    <location>
        <begin position="216"/>
        <end position="239"/>
    </location>
</feature>
<evidence type="ECO:0000256" key="1">
    <source>
        <dbReference type="SAM" id="Phobius"/>
    </source>
</evidence>
<dbReference type="Proteomes" id="UP000198598">
    <property type="component" value="Unassembled WGS sequence"/>
</dbReference>
<feature type="transmembrane region" description="Helical" evidence="1">
    <location>
        <begin position="37"/>
        <end position="55"/>
    </location>
</feature>
<accession>A0A1I2HVQ5</accession>
<dbReference type="EMBL" id="FOLQ01000049">
    <property type="protein sequence ID" value="SFF33493.1"/>
    <property type="molecule type" value="Genomic_DNA"/>
</dbReference>
<feature type="transmembrane region" description="Helical" evidence="1">
    <location>
        <begin position="182"/>
        <end position="204"/>
    </location>
</feature>
<evidence type="ECO:0000313" key="2">
    <source>
        <dbReference type="EMBL" id="SFF33493.1"/>
    </source>
</evidence>
<reference evidence="2 3" key="1">
    <citation type="submission" date="2016-10" db="EMBL/GenBank/DDBJ databases">
        <authorList>
            <person name="de Groot N.N."/>
        </authorList>
    </citation>
    <scope>NUCLEOTIDE SEQUENCE [LARGE SCALE GENOMIC DNA]</scope>
    <source>
        <strain evidence="2 3">DSM 26130</strain>
    </source>
</reference>
<keyword evidence="1" id="KW-1133">Transmembrane helix</keyword>
<keyword evidence="1" id="KW-0812">Transmembrane</keyword>
<feature type="transmembrane region" description="Helical" evidence="1">
    <location>
        <begin position="75"/>
        <end position="103"/>
    </location>
</feature>
<organism evidence="2 3">
    <name type="scientific">Spirosoma endophyticum</name>
    <dbReference type="NCBI Taxonomy" id="662367"/>
    <lineage>
        <taxon>Bacteria</taxon>
        <taxon>Pseudomonadati</taxon>
        <taxon>Bacteroidota</taxon>
        <taxon>Cytophagia</taxon>
        <taxon>Cytophagales</taxon>
        <taxon>Cytophagaceae</taxon>
        <taxon>Spirosoma</taxon>
    </lineage>
</organism>
<name>A0A1I2HVQ5_9BACT</name>
<feature type="transmembrane region" description="Helical" evidence="1">
    <location>
        <begin position="144"/>
        <end position="162"/>
    </location>
</feature>
<sequence length="243" mass="28485">MIDWLIQLSIIDKIYLSLAFVTTAAILVNWNRLDPNLKILILYPLALFASGYPYASKFKPFFPNDTRVLNQEDDYYNSLIVIQLNLSIPFSVISYAILAIFFYQTFIQKSIQTRVLASIPLFWFLSKVNTYSTGTWEPVNNFSTLFNIVESVFVIYCCFVYFRELLNHDKQYRPEKDRTFWVVVSLLFYFIGNFFITGLLNYAGLTDEDLARNAAYIGYTFSYLFYSVLILVCFINFPLNNYE</sequence>
<gene>
    <name evidence="2" type="ORF">SAMN05216167_14914</name>
</gene>
<keyword evidence="1" id="KW-0472">Membrane</keyword>
<evidence type="ECO:0000313" key="3">
    <source>
        <dbReference type="Proteomes" id="UP000198598"/>
    </source>
</evidence>